<dbReference type="InterPro" id="IPR038731">
    <property type="entry name" value="RgtA/B/C-like"/>
</dbReference>
<keyword evidence="5 8" id="KW-0812">Transmembrane</keyword>
<accession>A0A1Z3N947</accession>
<keyword evidence="7 8" id="KW-0472">Membrane</keyword>
<feature type="transmembrane region" description="Helical" evidence="8">
    <location>
        <begin position="339"/>
        <end position="358"/>
    </location>
</feature>
<reference evidence="10 11" key="1">
    <citation type="submission" date="2017-04" db="EMBL/GenBank/DDBJ databases">
        <title>Whole genome sequence of Bdellovibrio bacteriovorus strain SSB218315.</title>
        <authorList>
            <person name="Oyedara O."/>
            <person name="Rodriguez-Perez M.A."/>
        </authorList>
    </citation>
    <scope>NUCLEOTIDE SEQUENCE [LARGE SCALE GENOMIC DNA]</scope>
    <source>
        <strain evidence="10 11">SSB218315</strain>
    </source>
</reference>
<dbReference type="PANTHER" id="PTHR33908">
    <property type="entry name" value="MANNOSYLTRANSFERASE YKCB-RELATED"/>
    <property type="match status" value="1"/>
</dbReference>
<dbReference type="GO" id="GO:0009103">
    <property type="term" value="P:lipopolysaccharide biosynthetic process"/>
    <property type="evidence" value="ECO:0007669"/>
    <property type="project" value="UniProtKB-ARBA"/>
</dbReference>
<evidence type="ECO:0000256" key="1">
    <source>
        <dbReference type="ARBA" id="ARBA00004651"/>
    </source>
</evidence>
<dbReference type="InterPro" id="IPR050297">
    <property type="entry name" value="LipidA_mod_glycosyltrf_83"/>
</dbReference>
<evidence type="ECO:0000256" key="8">
    <source>
        <dbReference type="SAM" id="Phobius"/>
    </source>
</evidence>
<feature type="transmembrane region" description="Helical" evidence="8">
    <location>
        <begin position="308"/>
        <end position="327"/>
    </location>
</feature>
<dbReference type="Proteomes" id="UP000197003">
    <property type="component" value="Chromosome"/>
</dbReference>
<proteinExistence type="predicted"/>
<evidence type="ECO:0000259" key="9">
    <source>
        <dbReference type="Pfam" id="PF13231"/>
    </source>
</evidence>
<keyword evidence="6 8" id="KW-1133">Transmembrane helix</keyword>
<evidence type="ECO:0000256" key="6">
    <source>
        <dbReference type="ARBA" id="ARBA00022989"/>
    </source>
</evidence>
<gene>
    <name evidence="10" type="ORF">B9G79_10550</name>
</gene>
<evidence type="ECO:0000256" key="7">
    <source>
        <dbReference type="ARBA" id="ARBA00023136"/>
    </source>
</evidence>
<evidence type="ECO:0000256" key="2">
    <source>
        <dbReference type="ARBA" id="ARBA00022475"/>
    </source>
</evidence>
<dbReference type="PANTHER" id="PTHR33908:SF11">
    <property type="entry name" value="MEMBRANE PROTEIN"/>
    <property type="match status" value="1"/>
</dbReference>
<evidence type="ECO:0000256" key="4">
    <source>
        <dbReference type="ARBA" id="ARBA00022679"/>
    </source>
</evidence>
<feature type="transmembrane region" description="Helical" evidence="8">
    <location>
        <begin position="168"/>
        <end position="190"/>
    </location>
</feature>
<evidence type="ECO:0000313" key="10">
    <source>
        <dbReference type="EMBL" id="ASD63977.1"/>
    </source>
</evidence>
<dbReference type="OrthoDB" id="5289129at2"/>
<evidence type="ECO:0000313" key="11">
    <source>
        <dbReference type="Proteomes" id="UP000197003"/>
    </source>
</evidence>
<sequence>MRGTSVLWIGLSFVFFVFANSWEPGVGLDTATYGAIARGLLESGDWFRPKLAPGIFDPFVEHPYLGLWLNAISIKLLGATAQGIHFSASILGIVGVLAFFSAIRRLVDENTALVATLCLLSINVYMNFMSSGWLDMPMVSFMLVAFYFSSRVVPDGSALDSLATGFFLSLAVLVKGAAAVGIFPVAIFFLMRSGWKLRAVSLALIGFLAPLGLFTWGHYSSQGFLFWKSYWYRQFVVHNDIQEAATDPVGAIWYIRDALTHAHLVALLFIPGLVLMWKRNHRLLACAVALEFIIHFAVYGFSHRHNRQYLVPIFPWIALGAAFLISQRVKLNTLNWSRGLFYVGVAYFFLVSFLPVTVHNVGSAGIFALSDDVKRTPIKNIYFEATEEDRVRGEMTSSYVAWYWDRVPVMFDSEDMPKVLSNLTHEDGILLFRNLKNDSVFQIAEHICAWNDLWILLSTAENCSTLERKRRNPMIKRVPKPLASRTL</sequence>
<comment type="subcellular location">
    <subcellularLocation>
        <location evidence="1">Cell membrane</location>
        <topology evidence="1">Multi-pass membrane protein</topology>
    </subcellularLocation>
</comment>
<dbReference type="RefSeq" id="WP_088565477.1">
    <property type="nucleotide sequence ID" value="NZ_CP020946.1"/>
</dbReference>
<evidence type="ECO:0000256" key="3">
    <source>
        <dbReference type="ARBA" id="ARBA00022676"/>
    </source>
</evidence>
<dbReference type="GO" id="GO:0005886">
    <property type="term" value="C:plasma membrane"/>
    <property type="evidence" value="ECO:0007669"/>
    <property type="project" value="UniProtKB-SubCell"/>
</dbReference>
<feature type="transmembrane region" description="Helical" evidence="8">
    <location>
        <begin position="197"/>
        <end position="219"/>
    </location>
</feature>
<name>A0A1Z3N947_BDEBC</name>
<dbReference type="EMBL" id="CP020946">
    <property type="protein sequence ID" value="ASD63977.1"/>
    <property type="molecule type" value="Genomic_DNA"/>
</dbReference>
<dbReference type="AlphaFoldDB" id="A0A1Z3N947"/>
<keyword evidence="3" id="KW-0328">Glycosyltransferase</keyword>
<organism evidence="10 11">
    <name type="scientific">Bdellovibrio bacteriovorus</name>
    <dbReference type="NCBI Taxonomy" id="959"/>
    <lineage>
        <taxon>Bacteria</taxon>
        <taxon>Pseudomonadati</taxon>
        <taxon>Bdellovibrionota</taxon>
        <taxon>Bdellovibrionia</taxon>
        <taxon>Bdellovibrionales</taxon>
        <taxon>Pseudobdellovibrionaceae</taxon>
        <taxon>Bdellovibrio</taxon>
    </lineage>
</organism>
<feature type="domain" description="Glycosyltransferase RgtA/B/C/D-like" evidence="9">
    <location>
        <begin position="62"/>
        <end position="207"/>
    </location>
</feature>
<feature type="transmembrane region" description="Helical" evidence="8">
    <location>
        <begin position="283"/>
        <end position="302"/>
    </location>
</feature>
<evidence type="ECO:0000256" key="5">
    <source>
        <dbReference type="ARBA" id="ARBA00022692"/>
    </source>
</evidence>
<feature type="transmembrane region" description="Helical" evidence="8">
    <location>
        <begin position="258"/>
        <end position="276"/>
    </location>
</feature>
<feature type="transmembrane region" description="Helical" evidence="8">
    <location>
        <begin position="84"/>
        <end position="103"/>
    </location>
</feature>
<protein>
    <recommendedName>
        <fullName evidence="9">Glycosyltransferase RgtA/B/C/D-like domain-containing protein</fullName>
    </recommendedName>
</protein>
<dbReference type="GO" id="GO:0016763">
    <property type="term" value="F:pentosyltransferase activity"/>
    <property type="evidence" value="ECO:0007669"/>
    <property type="project" value="TreeGrafter"/>
</dbReference>
<keyword evidence="2" id="KW-1003">Cell membrane</keyword>
<dbReference type="Pfam" id="PF13231">
    <property type="entry name" value="PMT_2"/>
    <property type="match status" value="1"/>
</dbReference>
<keyword evidence="4" id="KW-0808">Transferase</keyword>